<name>A0A921NXM7_9RHOB</name>
<keyword evidence="2" id="KW-1185">Reference proteome</keyword>
<accession>A0A921NXM7</accession>
<dbReference type="Gene3D" id="1.10.150.240">
    <property type="entry name" value="Putative phosphatase, domain 2"/>
    <property type="match status" value="1"/>
</dbReference>
<dbReference type="EMBL" id="APKE01000014">
    <property type="protein sequence ID" value="KAF0676614.1"/>
    <property type="molecule type" value="Genomic_DNA"/>
</dbReference>
<dbReference type="Pfam" id="PF13419">
    <property type="entry name" value="HAD_2"/>
    <property type="match status" value="1"/>
</dbReference>
<dbReference type="SFLD" id="SFLDS00003">
    <property type="entry name" value="Haloacid_Dehalogenase"/>
    <property type="match status" value="1"/>
</dbReference>
<keyword evidence="1" id="KW-0378">Hydrolase</keyword>
<evidence type="ECO:0000313" key="1">
    <source>
        <dbReference type="EMBL" id="KAF0676614.1"/>
    </source>
</evidence>
<gene>
    <name evidence="1" type="ORF">PMES_01346</name>
</gene>
<dbReference type="InterPro" id="IPR041492">
    <property type="entry name" value="HAD_2"/>
</dbReference>
<dbReference type="InterPro" id="IPR006439">
    <property type="entry name" value="HAD-SF_hydro_IA"/>
</dbReference>
<dbReference type="InterPro" id="IPR036412">
    <property type="entry name" value="HAD-like_sf"/>
</dbReference>
<dbReference type="PRINTS" id="PR00413">
    <property type="entry name" value="HADHALOGNASE"/>
</dbReference>
<dbReference type="Gene3D" id="3.40.50.1000">
    <property type="entry name" value="HAD superfamily/HAD-like"/>
    <property type="match status" value="1"/>
</dbReference>
<dbReference type="Proteomes" id="UP000698242">
    <property type="component" value="Unassembled WGS sequence"/>
</dbReference>
<dbReference type="OrthoDB" id="9782449at2"/>
<organism evidence="1 2">
    <name type="scientific">Profundibacterium mesophilum KAUST100406-0324</name>
    <dbReference type="NCBI Taxonomy" id="1037889"/>
    <lineage>
        <taxon>Bacteria</taxon>
        <taxon>Pseudomonadati</taxon>
        <taxon>Pseudomonadota</taxon>
        <taxon>Alphaproteobacteria</taxon>
        <taxon>Rhodobacterales</taxon>
        <taxon>Roseobacteraceae</taxon>
        <taxon>Profundibacterium</taxon>
    </lineage>
</organism>
<dbReference type="PANTHER" id="PTHR18901">
    <property type="entry name" value="2-DEOXYGLUCOSE-6-PHOSPHATE PHOSPHATASE 2"/>
    <property type="match status" value="1"/>
</dbReference>
<proteinExistence type="predicted"/>
<dbReference type="SUPFAM" id="SSF56784">
    <property type="entry name" value="HAD-like"/>
    <property type="match status" value="1"/>
</dbReference>
<comment type="caution">
    <text evidence="1">The sequence shown here is derived from an EMBL/GenBank/DDBJ whole genome shotgun (WGS) entry which is preliminary data.</text>
</comment>
<dbReference type="NCBIfam" id="TIGR01509">
    <property type="entry name" value="HAD-SF-IA-v3"/>
    <property type="match status" value="1"/>
</dbReference>
<dbReference type="PANTHER" id="PTHR18901:SF38">
    <property type="entry name" value="PSEUDOURIDINE-5'-PHOSPHATASE"/>
    <property type="match status" value="1"/>
</dbReference>
<dbReference type="SFLD" id="SFLDG01129">
    <property type="entry name" value="C1.5:_HAD__Beta-PGM__Phosphata"/>
    <property type="match status" value="1"/>
</dbReference>
<dbReference type="InterPro" id="IPR023214">
    <property type="entry name" value="HAD_sf"/>
</dbReference>
<reference evidence="1" key="1">
    <citation type="submission" date="2013-03" db="EMBL/GenBank/DDBJ databases">
        <title>Genome Sequence of the Profundibacterium mesophilum strain KAUST100406-0324T from Red Sea, a novel genus in the family Rhodobacteraceae.</title>
        <authorList>
            <person name="Essack M."/>
            <person name="Alam I."/>
            <person name="Lafi F."/>
            <person name="Alawi W."/>
            <person name="Kamanu F."/>
            <person name="Al-Suwailem A."/>
            <person name="Lee O.O."/>
            <person name="Xu Y."/>
            <person name="Bajic V."/>
            <person name="Qian P.-Y."/>
            <person name="Archer J."/>
        </authorList>
    </citation>
    <scope>NUCLEOTIDE SEQUENCE</scope>
    <source>
        <strain evidence="1">KAUST100406-0324</strain>
    </source>
</reference>
<sequence length="224" mass="23307">MSHPPAGRPFAAEIFDLDGTLLDTESLGLEAGIEALAELGHNVDAATMRGLIGLDSPTALAVLSRHLGVVLEQERTMSHWRAAMARRCRSGVPVMEGALALLDRIDALGLPRAVATNSRTQGAVSKLEASSLAGRFEVVIGFEQVARGKPAPDVFIEAARRLGIAPARCLVFEDSDVGTRAALAAGMTVVQIPDQSARGPSGAHFLARTLAEGAAWADLVPAGG</sequence>
<dbReference type="AlphaFoldDB" id="A0A921NXM7"/>
<dbReference type="RefSeq" id="WP_159964732.1">
    <property type="nucleotide sequence ID" value="NZ_APKE01000014.1"/>
</dbReference>
<protein>
    <submittedName>
        <fullName evidence="1">2-deoxyglucose-6-phosphatase</fullName>
        <ecNumber evidence="1">3.1.3.68</ecNumber>
    </submittedName>
</protein>
<dbReference type="InterPro" id="IPR023198">
    <property type="entry name" value="PGP-like_dom2"/>
</dbReference>
<dbReference type="GO" id="GO:0003850">
    <property type="term" value="F:2-deoxyglucose-6-phosphatase activity"/>
    <property type="evidence" value="ECO:0007669"/>
    <property type="project" value="UniProtKB-EC"/>
</dbReference>
<dbReference type="EC" id="3.1.3.68" evidence="1"/>
<evidence type="ECO:0000313" key="2">
    <source>
        <dbReference type="Proteomes" id="UP000698242"/>
    </source>
</evidence>
<dbReference type="SFLD" id="SFLDG01135">
    <property type="entry name" value="C1.5.6:_HAD__Beta-PGM__Phospha"/>
    <property type="match status" value="1"/>
</dbReference>